<protein>
    <submittedName>
        <fullName evidence="2">SARG protein</fullName>
    </submittedName>
</protein>
<feature type="compositionally biased region" description="Basic and acidic residues" evidence="1">
    <location>
        <begin position="269"/>
        <end position="291"/>
    </location>
</feature>
<feature type="compositionally biased region" description="Basic and acidic residues" evidence="1">
    <location>
        <begin position="505"/>
        <end position="518"/>
    </location>
</feature>
<feature type="region of interest" description="Disordered" evidence="1">
    <location>
        <begin position="152"/>
        <end position="453"/>
    </location>
</feature>
<dbReference type="Proteomes" id="UP000549499">
    <property type="component" value="Unassembled WGS sequence"/>
</dbReference>
<dbReference type="OrthoDB" id="9898538at2759"/>
<dbReference type="PANTHER" id="PTHR21555:SF0">
    <property type="entry name" value="SPECIFICALLY ANDROGEN-REGULATED GENE PROTEIN"/>
    <property type="match status" value="1"/>
</dbReference>
<feature type="compositionally biased region" description="Polar residues" evidence="1">
    <location>
        <begin position="14"/>
        <end position="34"/>
    </location>
</feature>
<dbReference type="EMBL" id="VYZB01000942">
    <property type="protein sequence ID" value="NWS77465.1"/>
    <property type="molecule type" value="Genomic_DNA"/>
</dbReference>
<evidence type="ECO:0000256" key="1">
    <source>
        <dbReference type="SAM" id="MobiDB-lite"/>
    </source>
</evidence>
<dbReference type="GO" id="GO:0005737">
    <property type="term" value="C:cytoplasm"/>
    <property type="evidence" value="ECO:0007669"/>
    <property type="project" value="TreeGrafter"/>
</dbReference>
<keyword evidence="3" id="KW-1185">Reference proteome</keyword>
<dbReference type="Pfam" id="PF15385">
    <property type="entry name" value="SARG"/>
    <property type="match status" value="3"/>
</dbReference>
<sequence length="563" mass="60675">MPRKDLGLGMAGRNSGSWDSMVSTASNDSQRSDNSYDYLSVEEKECLMFLEETIGSLDAEADSGVSTDETDYVEPSKVPGTRPKRDSVPQGKLEIIKSYELWVTRDLKNHSVPNREMCAPALVSKGTFSSGCVPLAGREGALPQVSPQGKLKPAYVENGAPPPSAGQQCAAEQKSGKTIAASSSSAPAVTPSPGYYSLPRSITGVNTQRANGAPAGKATVHTVENPVPVGETSQDVAKEDRLDHANARSQMKYRGSLIIQPPDPFQDDLVSHEWSRSNRSNAKRETAKETKTWTSWGQPEKSTSEEAPQDSDVKRGPPTAPKPRKLPPNIILKTSKNSPVPLATEPSQKVKASPLPLAGSQPGSASDAATEKVNSGHLDPKEREKAHREALEKLGLSQDRKEPSTHLQPTAHPQPREVPPPNPGEPKGGEAVGRSVPGIRPMTFKSNTLERSGVGLSSYMANTKEQNVKTSSSLGKMSFIERLAPSFLRSSRPRPASLGAGKDFAGLKEPEQVEQEKSSKRRSHPLQSFPRPTRSCVSVKISPKGVTDENRREALKKLGLLKE</sequence>
<evidence type="ECO:0000313" key="3">
    <source>
        <dbReference type="Proteomes" id="UP000549499"/>
    </source>
</evidence>
<feature type="compositionally biased region" description="Polar residues" evidence="1">
    <location>
        <begin position="292"/>
        <end position="301"/>
    </location>
</feature>
<dbReference type="AlphaFoldDB" id="A0A7K5I7B8"/>
<accession>A0A7K5I7B8</accession>
<gene>
    <name evidence="2" type="primary">Sarg</name>
    <name evidence="2" type="ORF">CROSUL_R02734</name>
</gene>
<proteinExistence type="predicted"/>
<feature type="region of interest" description="Disordered" evidence="1">
    <location>
        <begin position="58"/>
        <end position="89"/>
    </location>
</feature>
<dbReference type="InterPro" id="IPR026152">
    <property type="entry name" value="SARG"/>
</dbReference>
<name>A0A7K5I7B8_CROSL</name>
<feature type="compositionally biased region" description="Low complexity" evidence="1">
    <location>
        <begin position="180"/>
        <end position="193"/>
    </location>
</feature>
<feature type="compositionally biased region" description="Basic and acidic residues" evidence="1">
    <location>
        <begin position="378"/>
        <end position="404"/>
    </location>
</feature>
<reference evidence="2 3" key="1">
    <citation type="submission" date="2019-09" db="EMBL/GenBank/DDBJ databases">
        <title>Bird 10,000 Genomes (B10K) Project - Family phase.</title>
        <authorList>
            <person name="Zhang G."/>
        </authorList>
    </citation>
    <scope>NUCLEOTIDE SEQUENCE [LARGE SCALE GENOMIC DNA]</scope>
    <source>
        <strain evidence="2">B10K-DU-003-44</strain>
        <tissue evidence="2">Muscle</tissue>
    </source>
</reference>
<feature type="region of interest" description="Disordered" evidence="1">
    <location>
        <begin position="1"/>
        <end position="34"/>
    </location>
</feature>
<evidence type="ECO:0000313" key="2">
    <source>
        <dbReference type="EMBL" id="NWS77465.1"/>
    </source>
</evidence>
<feature type="region of interest" description="Disordered" evidence="1">
    <location>
        <begin position="488"/>
        <end position="550"/>
    </location>
</feature>
<comment type="caution">
    <text evidence="2">The sequence shown here is derived from an EMBL/GenBank/DDBJ whole genome shotgun (WGS) entry which is preliminary data.</text>
</comment>
<feature type="non-terminal residue" evidence="2">
    <location>
        <position position="563"/>
    </location>
</feature>
<organism evidence="2 3">
    <name type="scientific">Crotophaga sulcirostris</name>
    <name type="common">Groove-billed ani</name>
    <dbReference type="NCBI Taxonomy" id="33598"/>
    <lineage>
        <taxon>Eukaryota</taxon>
        <taxon>Metazoa</taxon>
        <taxon>Chordata</taxon>
        <taxon>Craniata</taxon>
        <taxon>Vertebrata</taxon>
        <taxon>Euteleostomi</taxon>
        <taxon>Archelosauria</taxon>
        <taxon>Archosauria</taxon>
        <taxon>Dinosauria</taxon>
        <taxon>Saurischia</taxon>
        <taxon>Theropoda</taxon>
        <taxon>Coelurosauria</taxon>
        <taxon>Aves</taxon>
        <taxon>Neognathae</taxon>
        <taxon>Neoaves</taxon>
        <taxon>Otidimorphae</taxon>
        <taxon>Cuculiformes</taxon>
        <taxon>Crotophagidae</taxon>
        <taxon>Crotophaga</taxon>
    </lineage>
</organism>
<dbReference type="PANTHER" id="PTHR21555">
    <property type="entry name" value="SPECIFICALLY ANDROGEN-REGULATED GENE PROTEIN"/>
    <property type="match status" value="1"/>
</dbReference>
<feature type="non-terminal residue" evidence="2">
    <location>
        <position position="1"/>
    </location>
</feature>
<feature type="compositionally biased region" description="Basic and acidic residues" evidence="1">
    <location>
        <begin position="236"/>
        <end position="246"/>
    </location>
</feature>